<protein>
    <submittedName>
        <fullName evidence="5">Type IV pilus biogenesis/stability protein PilW</fullName>
    </submittedName>
</protein>
<dbReference type="PANTHER" id="PTHR12558:SF13">
    <property type="entry name" value="CELL DIVISION CYCLE PROTEIN 27 HOMOLOG"/>
    <property type="match status" value="1"/>
</dbReference>
<evidence type="ECO:0000256" key="1">
    <source>
        <dbReference type="ARBA" id="ARBA00022737"/>
    </source>
</evidence>
<feature type="repeat" description="TPR" evidence="3">
    <location>
        <begin position="88"/>
        <end position="121"/>
    </location>
</feature>
<dbReference type="InterPro" id="IPR019734">
    <property type="entry name" value="TPR_rpt"/>
</dbReference>
<dbReference type="SMART" id="SM00028">
    <property type="entry name" value="TPR"/>
    <property type="match status" value="2"/>
</dbReference>
<dbReference type="Pfam" id="PF07719">
    <property type="entry name" value="TPR_2"/>
    <property type="match status" value="1"/>
</dbReference>
<organism evidence="5 6">
    <name type="scientific">Uliginosibacterium silvisoli</name>
    <dbReference type="NCBI Taxonomy" id="3114758"/>
    <lineage>
        <taxon>Bacteria</taxon>
        <taxon>Pseudomonadati</taxon>
        <taxon>Pseudomonadota</taxon>
        <taxon>Betaproteobacteria</taxon>
        <taxon>Rhodocyclales</taxon>
        <taxon>Zoogloeaceae</taxon>
        <taxon>Uliginosibacterium</taxon>
    </lineage>
</organism>
<dbReference type="Gene3D" id="1.25.40.10">
    <property type="entry name" value="Tetratricopeptide repeat domain"/>
    <property type="match status" value="1"/>
</dbReference>
<dbReference type="InterPro" id="IPR013105">
    <property type="entry name" value="TPR_2"/>
</dbReference>
<evidence type="ECO:0000313" key="6">
    <source>
        <dbReference type="Proteomes" id="UP001331561"/>
    </source>
</evidence>
<sequence>MNFMQPLCVHAAIVVTCLLAGCASLPSPTPGYSGSGATDRSSSDMPATTEARNKARVHIELGAAYMEGNLGAALDEARVAVAYDKTYAPGYLLMGQVYALLEQYAQAQDAFEESLRLAPGDPEVNTAYGWFLCNRGRQKEGAARLEQAARNPYYRTPGRAWTNLGLCNLQLRDDVAAEVAFLRADQADPDNLQAKYHIAAISYRNGNFYRAREYINVLNRQPGTQTAETIWLALRIENKLGNRDAVQRYGNQLARNYPASNENQAYQQGKFE</sequence>
<feature type="region of interest" description="Disordered" evidence="4">
    <location>
        <begin position="30"/>
        <end position="51"/>
    </location>
</feature>
<evidence type="ECO:0000256" key="4">
    <source>
        <dbReference type="SAM" id="MobiDB-lite"/>
    </source>
</evidence>
<dbReference type="RefSeq" id="WP_327599238.1">
    <property type="nucleotide sequence ID" value="NZ_JAYXHS010000002.1"/>
</dbReference>
<dbReference type="InterPro" id="IPR011990">
    <property type="entry name" value="TPR-like_helical_dom_sf"/>
</dbReference>
<reference evidence="5 6" key="1">
    <citation type="submission" date="2024-01" db="EMBL/GenBank/DDBJ databases">
        <title>Uliginosibacterium soil sp. nov.</title>
        <authorList>
            <person name="Lv Y."/>
        </authorList>
    </citation>
    <scope>NUCLEOTIDE SEQUENCE [LARGE SCALE GENOMIC DNA]</scope>
    <source>
        <strain evidence="5 6">H3</strain>
    </source>
</reference>
<evidence type="ECO:0000256" key="3">
    <source>
        <dbReference type="PROSITE-ProRule" id="PRU00339"/>
    </source>
</evidence>
<evidence type="ECO:0000313" key="5">
    <source>
        <dbReference type="EMBL" id="MEC5386266.1"/>
    </source>
</evidence>
<proteinExistence type="predicted"/>
<feature type="compositionally biased region" description="Polar residues" evidence="4">
    <location>
        <begin position="30"/>
        <end position="46"/>
    </location>
</feature>
<dbReference type="EMBL" id="JAYXHS010000002">
    <property type="protein sequence ID" value="MEC5386266.1"/>
    <property type="molecule type" value="Genomic_DNA"/>
</dbReference>
<keyword evidence="2 3" id="KW-0802">TPR repeat</keyword>
<name>A0ABU6K3K2_9RHOO</name>
<dbReference type="SUPFAM" id="SSF48452">
    <property type="entry name" value="TPR-like"/>
    <property type="match status" value="1"/>
</dbReference>
<dbReference type="Proteomes" id="UP001331561">
    <property type="component" value="Unassembled WGS sequence"/>
</dbReference>
<dbReference type="PROSITE" id="PS50005">
    <property type="entry name" value="TPR"/>
    <property type="match status" value="1"/>
</dbReference>
<dbReference type="PANTHER" id="PTHR12558">
    <property type="entry name" value="CELL DIVISION CYCLE 16,23,27"/>
    <property type="match status" value="1"/>
</dbReference>
<gene>
    <name evidence="5" type="primary">pilW</name>
    <name evidence="5" type="ORF">VVD49_11060</name>
</gene>
<keyword evidence="6" id="KW-1185">Reference proteome</keyword>
<evidence type="ECO:0000256" key="2">
    <source>
        <dbReference type="ARBA" id="ARBA00022803"/>
    </source>
</evidence>
<comment type="caution">
    <text evidence="5">The sequence shown here is derived from an EMBL/GenBank/DDBJ whole genome shotgun (WGS) entry which is preliminary data.</text>
</comment>
<keyword evidence="1" id="KW-0677">Repeat</keyword>
<accession>A0ABU6K3K2</accession>
<dbReference type="NCBIfam" id="TIGR02521">
    <property type="entry name" value="type_IV_pilW"/>
    <property type="match status" value="1"/>
</dbReference>
<dbReference type="InterPro" id="IPR013360">
    <property type="entry name" value="Pilus_4_PilW"/>
</dbReference>